<dbReference type="GO" id="GO:0004553">
    <property type="term" value="F:hydrolase activity, hydrolyzing O-glycosyl compounds"/>
    <property type="evidence" value="ECO:0007669"/>
    <property type="project" value="InterPro"/>
</dbReference>
<dbReference type="InterPro" id="IPR000757">
    <property type="entry name" value="Beta-glucanase-like"/>
</dbReference>
<dbReference type="InterPro" id="IPR013320">
    <property type="entry name" value="ConA-like_dom_sf"/>
</dbReference>
<organism evidence="5 6">
    <name type="scientific">Favolaschia claudopus</name>
    <dbReference type="NCBI Taxonomy" id="2862362"/>
    <lineage>
        <taxon>Eukaryota</taxon>
        <taxon>Fungi</taxon>
        <taxon>Dikarya</taxon>
        <taxon>Basidiomycota</taxon>
        <taxon>Agaricomycotina</taxon>
        <taxon>Agaricomycetes</taxon>
        <taxon>Agaricomycetidae</taxon>
        <taxon>Agaricales</taxon>
        <taxon>Marasmiineae</taxon>
        <taxon>Mycenaceae</taxon>
        <taxon>Favolaschia</taxon>
    </lineage>
</organism>
<dbReference type="Pfam" id="PF00722">
    <property type="entry name" value="Glyco_hydro_16"/>
    <property type="match status" value="1"/>
</dbReference>
<feature type="compositionally biased region" description="Polar residues" evidence="2">
    <location>
        <begin position="11"/>
        <end position="21"/>
    </location>
</feature>
<comment type="similarity">
    <text evidence="1">Belongs to the glycosyl hydrolase 16 family.</text>
</comment>
<dbReference type="Proteomes" id="UP001362999">
    <property type="component" value="Unassembled WGS sequence"/>
</dbReference>
<feature type="transmembrane region" description="Helical" evidence="3">
    <location>
        <begin position="379"/>
        <end position="401"/>
    </location>
</feature>
<gene>
    <name evidence="5" type="ORF">R3P38DRAFT_2999050</name>
</gene>
<evidence type="ECO:0000256" key="2">
    <source>
        <dbReference type="SAM" id="MobiDB-lite"/>
    </source>
</evidence>
<name>A0AAW0ARD0_9AGAR</name>
<proteinExistence type="inferred from homology"/>
<evidence type="ECO:0000256" key="1">
    <source>
        <dbReference type="ARBA" id="ARBA00006865"/>
    </source>
</evidence>
<evidence type="ECO:0000259" key="4">
    <source>
        <dbReference type="PROSITE" id="PS51762"/>
    </source>
</evidence>
<keyword evidence="6" id="KW-1185">Reference proteome</keyword>
<feature type="domain" description="GH16" evidence="4">
    <location>
        <begin position="441"/>
        <end position="745"/>
    </location>
</feature>
<dbReference type="InterPro" id="IPR050546">
    <property type="entry name" value="Glycosyl_Hydrlase_16"/>
</dbReference>
<dbReference type="PROSITE" id="PS51762">
    <property type="entry name" value="GH16_2"/>
    <property type="match status" value="1"/>
</dbReference>
<dbReference type="Gene3D" id="2.60.120.200">
    <property type="match status" value="1"/>
</dbReference>
<protein>
    <submittedName>
        <fullName evidence="5">Glycoside hydrolase family 16 protein</fullName>
    </submittedName>
</protein>
<comment type="caution">
    <text evidence="5">The sequence shown here is derived from an EMBL/GenBank/DDBJ whole genome shotgun (WGS) entry which is preliminary data.</text>
</comment>
<dbReference type="PANTHER" id="PTHR10963:SF55">
    <property type="entry name" value="GLYCOSIDE HYDROLASE FAMILY 16 PROTEIN"/>
    <property type="match status" value="1"/>
</dbReference>
<feature type="compositionally biased region" description="Low complexity" evidence="2">
    <location>
        <begin position="71"/>
        <end position="91"/>
    </location>
</feature>
<feature type="region of interest" description="Disordered" evidence="2">
    <location>
        <begin position="1"/>
        <end position="108"/>
    </location>
</feature>
<feature type="region of interest" description="Disordered" evidence="2">
    <location>
        <begin position="337"/>
        <end position="356"/>
    </location>
</feature>
<keyword evidence="5" id="KW-0378">Hydrolase</keyword>
<evidence type="ECO:0000256" key="3">
    <source>
        <dbReference type="SAM" id="Phobius"/>
    </source>
</evidence>
<accession>A0AAW0ARD0</accession>
<dbReference type="SUPFAM" id="SSF49899">
    <property type="entry name" value="Concanavalin A-like lectins/glucanases"/>
    <property type="match status" value="1"/>
</dbReference>
<dbReference type="GO" id="GO:0005975">
    <property type="term" value="P:carbohydrate metabolic process"/>
    <property type="evidence" value="ECO:0007669"/>
    <property type="project" value="InterPro"/>
</dbReference>
<sequence>MSRLSKPKRSATGSSAHSTAPSVDAAPLSPPRPFFFAQDARRDSGSDSSISDSDRENTAPRVQTHARRRSAIAASTYAPVAAASPISPSFPGRRRNSNPFDGSTPGYAYAQQDRDYAPVSGAGLEDSELSPAVANTWSAANLYYNDVDEPASPPASRGRVSSGQARPPPSSFQFPFQSHPGNPDPIPRRRSGSFESLTSGGDHRFQATSSDASHEPSLPQPVAPFMAGGDPRHSSSSGSISAMNTNSIYRTSAAAGMLQPSASQTALNAAYTANQAGNSTQDLGGPPVAPFAAIPRSPSQTFRAPFLSPASRPGSSLWSPPSYPSYPSFPGSGSGSGSAVQLALPAPPAPAPSTRLAEKLTKEEKPWLQRSAPRARVSWWLTAVCMLLGLLGAAALVFFGYEGVNRFTDSQLCSVLDDNFDTFDLQNTWTREVQLGGFGNAEFQIASNFDNNSRVMNGELYIMPTLTSAWLGESTVQSGSITVPDCTEAKTNITACKASGNGVDQVINPVMSARISTKNHFSITYGRVEVRAKLPRGDWLWPAIWMLPVTGSWPLSGELDIMEARGNGPDYPAQGTNFVRSTVQYGPLASVVKILFGWYGLKRNSFDKGFHTYGMEWDDKWMRFYTDTRVHTMLEISTKNSKSSFWNRAGFPATAQNGSAEIPLKNPYQHNNSPFDQPFYLIIDLAVGGTSGWFPDKVGGKPWFDGSLNAMYEFYKAQDTWHKTWPTDPADGAFRIDSVKMWKKC</sequence>
<evidence type="ECO:0000313" key="6">
    <source>
        <dbReference type="Proteomes" id="UP001362999"/>
    </source>
</evidence>
<dbReference type="AlphaFoldDB" id="A0AAW0ARD0"/>
<evidence type="ECO:0000313" key="5">
    <source>
        <dbReference type="EMBL" id="KAK7015030.1"/>
    </source>
</evidence>
<dbReference type="PANTHER" id="PTHR10963">
    <property type="entry name" value="GLYCOSYL HYDROLASE-RELATED"/>
    <property type="match status" value="1"/>
</dbReference>
<feature type="region of interest" description="Disordered" evidence="2">
    <location>
        <begin position="148"/>
        <end position="242"/>
    </location>
</feature>
<keyword evidence="3" id="KW-1133">Transmembrane helix</keyword>
<keyword evidence="3" id="KW-0472">Membrane</keyword>
<reference evidence="5 6" key="1">
    <citation type="journal article" date="2024" name="J Genomics">
        <title>Draft genome sequencing and assembly of Favolaschia claudopus CIRM-BRFM 2984 isolated from oak limbs.</title>
        <authorList>
            <person name="Navarro D."/>
            <person name="Drula E."/>
            <person name="Chaduli D."/>
            <person name="Cazenave R."/>
            <person name="Ahrendt S."/>
            <person name="Wang J."/>
            <person name="Lipzen A."/>
            <person name="Daum C."/>
            <person name="Barry K."/>
            <person name="Grigoriev I.V."/>
            <person name="Favel A."/>
            <person name="Rosso M.N."/>
            <person name="Martin F."/>
        </authorList>
    </citation>
    <scope>NUCLEOTIDE SEQUENCE [LARGE SCALE GENOMIC DNA]</scope>
    <source>
        <strain evidence="5 6">CIRM-BRFM 2984</strain>
    </source>
</reference>
<dbReference type="EMBL" id="JAWWNJ010000055">
    <property type="protein sequence ID" value="KAK7015030.1"/>
    <property type="molecule type" value="Genomic_DNA"/>
</dbReference>
<keyword evidence="3" id="KW-0812">Transmembrane</keyword>